<accession>A0A6J5S9V4</accession>
<evidence type="ECO:0000313" key="1">
    <source>
        <dbReference type="EMBL" id="CAB4169764.1"/>
    </source>
</evidence>
<protein>
    <submittedName>
        <fullName evidence="3">Uncharacterized protein</fullName>
    </submittedName>
</protein>
<dbReference type="EMBL" id="LR797363">
    <property type="protein sequence ID" value="CAB4210406.1"/>
    <property type="molecule type" value="Genomic_DNA"/>
</dbReference>
<dbReference type="EMBL" id="LR797267">
    <property type="protein sequence ID" value="CAB4197690.1"/>
    <property type="molecule type" value="Genomic_DNA"/>
</dbReference>
<reference evidence="3" key="1">
    <citation type="submission" date="2020-05" db="EMBL/GenBank/DDBJ databases">
        <authorList>
            <person name="Chiriac C."/>
            <person name="Salcher M."/>
            <person name="Ghai R."/>
            <person name="Kavagutti S V."/>
        </authorList>
    </citation>
    <scope>NUCLEOTIDE SEQUENCE</scope>
</reference>
<dbReference type="EMBL" id="LR796854">
    <property type="protein sequence ID" value="CAB4169764.1"/>
    <property type="molecule type" value="Genomic_DNA"/>
</dbReference>
<organism evidence="3">
    <name type="scientific">uncultured Caudovirales phage</name>
    <dbReference type="NCBI Taxonomy" id="2100421"/>
    <lineage>
        <taxon>Viruses</taxon>
        <taxon>Duplodnaviria</taxon>
        <taxon>Heunggongvirae</taxon>
        <taxon>Uroviricota</taxon>
        <taxon>Caudoviricetes</taxon>
        <taxon>Peduoviridae</taxon>
        <taxon>Maltschvirus</taxon>
        <taxon>Maltschvirus maltsch</taxon>
    </lineage>
</organism>
<gene>
    <name evidence="2" type="ORF">UFOVP1318_31</name>
    <name evidence="3" type="ORF">UFOVP1430_13</name>
    <name evidence="1" type="ORF">UFOVP903_15</name>
</gene>
<sequence length="55" mass="6547">MAKDHGVQYTTVRLYDCWRVGLKHNGTVGWLTVDTRQEAFDLLVHWFAWMRGDHE</sequence>
<name>A0A6J5S9V4_9CAUD</name>
<proteinExistence type="predicted"/>
<evidence type="ECO:0000313" key="2">
    <source>
        <dbReference type="EMBL" id="CAB4197690.1"/>
    </source>
</evidence>
<evidence type="ECO:0000313" key="3">
    <source>
        <dbReference type="EMBL" id="CAB4210406.1"/>
    </source>
</evidence>